<feature type="transmembrane region" description="Helical" evidence="7">
    <location>
        <begin position="127"/>
        <end position="147"/>
    </location>
</feature>
<dbReference type="GO" id="GO:0005886">
    <property type="term" value="C:plasma membrane"/>
    <property type="evidence" value="ECO:0007669"/>
    <property type="project" value="UniProtKB-SubCell"/>
</dbReference>
<feature type="transmembrane region" description="Helical" evidence="7">
    <location>
        <begin position="167"/>
        <end position="193"/>
    </location>
</feature>
<dbReference type="PANTHER" id="PTHR30347:SF1">
    <property type="entry name" value="MECHANOSENSITIVE CHANNEL MSCK"/>
    <property type="match status" value="1"/>
</dbReference>
<dbReference type="EMBL" id="JAICBX010000009">
    <property type="protein sequence ID" value="MBW8640755.1"/>
    <property type="molecule type" value="Genomic_DNA"/>
</dbReference>
<evidence type="ECO:0000259" key="10">
    <source>
        <dbReference type="Pfam" id="PF21088"/>
    </source>
</evidence>
<feature type="transmembrane region" description="Helical" evidence="7">
    <location>
        <begin position="102"/>
        <end position="120"/>
    </location>
</feature>
<comment type="similarity">
    <text evidence="2">Belongs to the MscS (TC 1.A.23) family.</text>
</comment>
<feature type="transmembrane region" description="Helical" evidence="7">
    <location>
        <begin position="245"/>
        <end position="268"/>
    </location>
</feature>
<dbReference type="InterPro" id="IPR023408">
    <property type="entry name" value="MscS_beta-dom_sf"/>
</dbReference>
<dbReference type="Pfam" id="PF00924">
    <property type="entry name" value="MS_channel_2nd"/>
    <property type="match status" value="1"/>
</dbReference>
<dbReference type="RefSeq" id="WP_220231492.1">
    <property type="nucleotide sequence ID" value="NZ_JAICBX010000009.1"/>
</dbReference>
<keyword evidence="6 7" id="KW-0472">Membrane</keyword>
<feature type="domain" description="Mechanosensitive ion channel MscS" evidence="8">
    <location>
        <begin position="256"/>
        <end position="321"/>
    </location>
</feature>
<dbReference type="InterPro" id="IPR011066">
    <property type="entry name" value="MscS_channel_C_sf"/>
</dbReference>
<dbReference type="InterPro" id="IPR006685">
    <property type="entry name" value="MscS_channel_2nd"/>
</dbReference>
<keyword evidence="3" id="KW-1003">Cell membrane</keyword>
<proteinExistence type="inferred from homology"/>
<dbReference type="Proteomes" id="UP001196509">
    <property type="component" value="Unassembled WGS sequence"/>
</dbReference>
<reference evidence="11" key="1">
    <citation type="submission" date="2021-08" db="EMBL/GenBank/DDBJ databases">
        <title>Hoeflea bacterium WL0058 sp. nov., isolated from the sediment.</title>
        <authorList>
            <person name="Wang L."/>
            <person name="Zhang D."/>
        </authorList>
    </citation>
    <scope>NUCLEOTIDE SEQUENCE</scope>
    <source>
        <strain evidence="11">WL0058</strain>
    </source>
</reference>
<dbReference type="Pfam" id="PF21088">
    <property type="entry name" value="MS_channel_1st"/>
    <property type="match status" value="1"/>
</dbReference>
<evidence type="ECO:0000256" key="2">
    <source>
        <dbReference type="ARBA" id="ARBA00008017"/>
    </source>
</evidence>
<feature type="transmembrane region" description="Helical" evidence="7">
    <location>
        <begin position="214"/>
        <end position="233"/>
    </location>
</feature>
<dbReference type="SUPFAM" id="SSF50182">
    <property type="entry name" value="Sm-like ribonucleoproteins"/>
    <property type="match status" value="1"/>
</dbReference>
<dbReference type="InterPro" id="IPR052702">
    <property type="entry name" value="MscS-like_channel"/>
</dbReference>
<keyword evidence="4 7" id="KW-0812">Transmembrane</keyword>
<dbReference type="InterPro" id="IPR049142">
    <property type="entry name" value="MS_channel_1st"/>
</dbReference>
<protein>
    <submittedName>
        <fullName evidence="11">Mechanosensitive ion channel</fullName>
    </submittedName>
</protein>
<keyword evidence="12" id="KW-1185">Reference proteome</keyword>
<evidence type="ECO:0000256" key="1">
    <source>
        <dbReference type="ARBA" id="ARBA00004651"/>
    </source>
</evidence>
<evidence type="ECO:0000313" key="11">
    <source>
        <dbReference type="EMBL" id="MBW8640755.1"/>
    </source>
</evidence>
<dbReference type="SUPFAM" id="SSF82689">
    <property type="entry name" value="Mechanosensitive channel protein MscS (YggB), C-terminal domain"/>
    <property type="match status" value="1"/>
</dbReference>
<comment type="caution">
    <text evidence="11">The sequence shown here is derived from an EMBL/GenBank/DDBJ whole genome shotgun (WGS) entry which is preliminary data.</text>
</comment>
<evidence type="ECO:0000313" key="12">
    <source>
        <dbReference type="Proteomes" id="UP001196509"/>
    </source>
</evidence>
<evidence type="ECO:0000256" key="5">
    <source>
        <dbReference type="ARBA" id="ARBA00022989"/>
    </source>
</evidence>
<dbReference type="InterPro" id="IPR011014">
    <property type="entry name" value="MscS_channel_TM-2"/>
</dbReference>
<dbReference type="Gene3D" id="1.10.287.1260">
    <property type="match status" value="1"/>
</dbReference>
<evidence type="ECO:0000259" key="8">
    <source>
        <dbReference type="Pfam" id="PF00924"/>
    </source>
</evidence>
<evidence type="ECO:0000256" key="7">
    <source>
        <dbReference type="SAM" id="Phobius"/>
    </source>
</evidence>
<dbReference type="SUPFAM" id="SSF82861">
    <property type="entry name" value="Mechanosensitive channel protein MscS (YggB), transmembrane region"/>
    <property type="match status" value="1"/>
</dbReference>
<accession>A0AAE2ZTT7</accession>
<feature type="transmembrane region" description="Helical" evidence="7">
    <location>
        <begin position="64"/>
        <end position="90"/>
    </location>
</feature>
<dbReference type="PANTHER" id="PTHR30347">
    <property type="entry name" value="POTASSIUM CHANNEL RELATED"/>
    <property type="match status" value="1"/>
</dbReference>
<sequence>MDLHGVIADLQYWARGLVGYLTTPWFFYQAAIIIVLFVVAKLVARRVEPRLEERARRIKGHAGLLRVVIALLRRIDWIVFSLLLFGTLVVMRAVTWPSRSHLVSIVLSLSLAWLIASVLSRVVRNRLLARILGWLAWIYAAFVILGFDDEAATFLDSLAMPLGQMRLSALLVLKAALVLVVTLWLAAVLGRFLDEQVQKSEELTPSVRVLIGKIARIGLVLIAGAVALSSVGIDLTALTVFSGAVGLGLGFGLQKVISNFISGVIILLDKSIKPGDTISLEGTFGWIRELRARFVSVVTRDGREYLIPNEDFITHRVINWSFSDDLVRLDVEFGVSYEADPHEVSRLAIEATEQVSRVNERKKPVCWLTGFGDSSLDFVLRFWIDDPQNGLTNIRGQVLLAMWDIFKEHDISIPYPHREIIMKDASKTIGTGGRARRARPKSAS</sequence>
<feature type="domain" description="Mechanosensitive ion channel transmembrane helices 2/3" evidence="10">
    <location>
        <begin position="213"/>
        <end position="254"/>
    </location>
</feature>
<feature type="transmembrane region" description="Helical" evidence="7">
    <location>
        <begin position="25"/>
        <end position="44"/>
    </location>
</feature>
<organism evidence="11 12">
    <name type="scientific">Flavimaribacter sediminis</name>
    <dbReference type="NCBI Taxonomy" id="2865987"/>
    <lineage>
        <taxon>Bacteria</taxon>
        <taxon>Pseudomonadati</taxon>
        <taxon>Pseudomonadota</taxon>
        <taxon>Alphaproteobacteria</taxon>
        <taxon>Hyphomicrobiales</taxon>
        <taxon>Rhizobiaceae</taxon>
        <taxon>Flavimaribacter</taxon>
    </lineage>
</organism>
<name>A0AAE2ZTT7_9HYPH</name>
<evidence type="ECO:0000256" key="6">
    <source>
        <dbReference type="ARBA" id="ARBA00023136"/>
    </source>
</evidence>
<evidence type="ECO:0000256" key="3">
    <source>
        <dbReference type="ARBA" id="ARBA00022475"/>
    </source>
</evidence>
<dbReference type="Gene3D" id="3.30.70.100">
    <property type="match status" value="1"/>
</dbReference>
<dbReference type="GO" id="GO:0008381">
    <property type="term" value="F:mechanosensitive monoatomic ion channel activity"/>
    <property type="evidence" value="ECO:0007669"/>
    <property type="project" value="UniProtKB-ARBA"/>
</dbReference>
<dbReference type="Gene3D" id="2.30.30.60">
    <property type="match status" value="1"/>
</dbReference>
<gene>
    <name evidence="11" type="ORF">K1W69_26425</name>
</gene>
<evidence type="ECO:0000256" key="4">
    <source>
        <dbReference type="ARBA" id="ARBA00022692"/>
    </source>
</evidence>
<dbReference type="InterPro" id="IPR049278">
    <property type="entry name" value="MS_channel_C"/>
</dbReference>
<dbReference type="Pfam" id="PF21082">
    <property type="entry name" value="MS_channel_3rd"/>
    <property type="match status" value="1"/>
</dbReference>
<keyword evidence="5 7" id="KW-1133">Transmembrane helix</keyword>
<comment type="subcellular location">
    <subcellularLocation>
        <location evidence="1">Cell membrane</location>
        <topology evidence="1">Multi-pass membrane protein</topology>
    </subcellularLocation>
</comment>
<evidence type="ECO:0000259" key="9">
    <source>
        <dbReference type="Pfam" id="PF21082"/>
    </source>
</evidence>
<dbReference type="InterPro" id="IPR010920">
    <property type="entry name" value="LSM_dom_sf"/>
</dbReference>
<feature type="domain" description="Mechanosensitive ion channel MscS C-terminal" evidence="9">
    <location>
        <begin position="330"/>
        <end position="413"/>
    </location>
</feature>
<dbReference type="AlphaFoldDB" id="A0AAE2ZTT7"/>